<organism evidence="9 10">
    <name type="scientific">Prunus persica</name>
    <name type="common">Peach</name>
    <name type="synonym">Amygdalus persica</name>
    <dbReference type="NCBI Taxonomy" id="3760"/>
    <lineage>
        <taxon>Eukaryota</taxon>
        <taxon>Viridiplantae</taxon>
        <taxon>Streptophyta</taxon>
        <taxon>Embryophyta</taxon>
        <taxon>Tracheophyta</taxon>
        <taxon>Spermatophyta</taxon>
        <taxon>Magnoliopsida</taxon>
        <taxon>eudicotyledons</taxon>
        <taxon>Gunneridae</taxon>
        <taxon>Pentapetalae</taxon>
        <taxon>rosids</taxon>
        <taxon>fabids</taxon>
        <taxon>Rosales</taxon>
        <taxon>Rosaceae</taxon>
        <taxon>Amygdaloideae</taxon>
        <taxon>Amygdaleae</taxon>
        <taxon>Prunus</taxon>
    </lineage>
</organism>
<evidence type="ECO:0000256" key="6">
    <source>
        <dbReference type="ARBA" id="ARBA00023136"/>
    </source>
</evidence>
<evidence type="ECO:0000256" key="3">
    <source>
        <dbReference type="ARBA" id="ARBA00022677"/>
    </source>
</evidence>
<dbReference type="Gramene" id="ONI33734">
    <property type="protein sequence ID" value="ONI33734"/>
    <property type="gene ID" value="PRUPE_1G443700"/>
</dbReference>
<dbReference type="STRING" id="3760.A0A251RCG2"/>
<accession>A0A251RCG2</accession>
<evidence type="ECO:0000256" key="4">
    <source>
        <dbReference type="ARBA" id="ARBA00022692"/>
    </source>
</evidence>
<evidence type="ECO:0000256" key="7">
    <source>
        <dbReference type="RuleBase" id="RU000540"/>
    </source>
</evidence>
<keyword evidence="6 8" id="KW-0472">Membrane</keyword>
<dbReference type="GO" id="GO:0009791">
    <property type="term" value="P:post-embryonic development"/>
    <property type="evidence" value="ECO:0007669"/>
    <property type="project" value="UniProtKB-ARBA"/>
</dbReference>
<evidence type="ECO:0000256" key="5">
    <source>
        <dbReference type="ARBA" id="ARBA00022989"/>
    </source>
</evidence>
<protein>
    <recommendedName>
        <fullName evidence="7">Oleosin</fullName>
    </recommendedName>
</protein>
<dbReference type="EMBL" id="CM007651">
    <property type="protein sequence ID" value="ONI33734.1"/>
    <property type="molecule type" value="Genomic_DNA"/>
</dbReference>
<dbReference type="GO" id="GO:0048608">
    <property type="term" value="P:reproductive structure development"/>
    <property type="evidence" value="ECO:0007669"/>
    <property type="project" value="UniProtKB-ARBA"/>
</dbReference>
<dbReference type="OrthoDB" id="1166643at2759"/>
<dbReference type="GO" id="GO:0019915">
    <property type="term" value="P:lipid storage"/>
    <property type="evidence" value="ECO:0000318"/>
    <property type="project" value="GO_Central"/>
</dbReference>
<dbReference type="InterPro" id="IPR000136">
    <property type="entry name" value="Oleosin"/>
</dbReference>
<comment type="subcellular location">
    <subcellularLocation>
        <location evidence="7">Lipid droplet</location>
    </subcellularLocation>
    <subcellularLocation>
        <location evidence="7">Membrane</location>
        <topology evidence="7">Multi-pass membrane protein</topology>
    </subcellularLocation>
</comment>
<keyword evidence="3 7" id="KW-0551">Lipid droplet</keyword>
<evidence type="ECO:0000313" key="9">
    <source>
        <dbReference type="EMBL" id="ONI33734.1"/>
    </source>
</evidence>
<evidence type="ECO:0000256" key="2">
    <source>
        <dbReference type="ARBA" id="ARBA00010858"/>
    </source>
</evidence>
<comment type="similarity">
    <text evidence="2 7">Belongs to the oleosin family.</text>
</comment>
<dbReference type="Proteomes" id="UP000006882">
    <property type="component" value="Chromosome G1"/>
</dbReference>
<name>A0A251RCG2_PRUPE</name>
<reference evidence="9 10" key="1">
    <citation type="journal article" date="2013" name="Nat. Genet.">
        <title>The high-quality draft genome of peach (Prunus persica) identifies unique patterns of genetic diversity, domestication and genome evolution.</title>
        <authorList>
            <consortium name="International Peach Genome Initiative"/>
            <person name="Verde I."/>
            <person name="Abbott A.G."/>
            <person name="Scalabrin S."/>
            <person name="Jung S."/>
            <person name="Shu S."/>
            <person name="Marroni F."/>
            <person name="Zhebentyayeva T."/>
            <person name="Dettori M.T."/>
            <person name="Grimwood J."/>
            <person name="Cattonaro F."/>
            <person name="Zuccolo A."/>
            <person name="Rossini L."/>
            <person name="Jenkins J."/>
            <person name="Vendramin E."/>
            <person name="Meisel L.A."/>
            <person name="Decroocq V."/>
            <person name="Sosinski B."/>
            <person name="Prochnik S."/>
            <person name="Mitros T."/>
            <person name="Policriti A."/>
            <person name="Cipriani G."/>
            <person name="Dondini L."/>
            <person name="Ficklin S."/>
            <person name="Goodstein D.M."/>
            <person name="Xuan P."/>
            <person name="Del Fabbro C."/>
            <person name="Aramini V."/>
            <person name="Copetti D."/>
            <person name="Gonzalez S."/>
            <person name="Horner D.S."/>
            <person name="Falchi R."/>
            <person name="Lucas S."/>
            <person name="Mica E."/>
            <person name="Maldonado J."/>
            <person name="Lazzari B."/>
            <person name="Bielenberg D."/>
            <person name="Pirona R."/>
            <person name="Miculan M."/>
            <person name="Barakat A."/>
            <person name="Testolin R."/>
            <person name="Stella A."/>
            <person name="Tartarini S."/>
            <person name="Tonutti P."/>
            <person name="Arus P."/>
            <person name="Orellana A."/>
            <person name="Wells C."/>
            <person name="Main D."/>
            <person name="Vizzotto G."/>
            <person name="Silva H."/>
            <person name="Salamini F."/>
            <person name="Schmutz J."/>
            <person name="Morgante M."/>
            <person name="Rokhsar D.S."/>
        </authorList>
    </citation>
    <scope>NUCLEOTIDE SEQUENCE [LARGE SCALE GENOMIC DNA]</scope>
    <source>
        <strain evidence="10">cv. Nemared</strain>
    </source>
</reference>
<gene>
    <name evidence="9" type="ORF">PRUPE_1G443700</name>
</gene>
<dbReference type="PANTHER" id="PTHR33203">
    <property type="entry name" value="OLEOSIN"/>
    <property type="match status" value="1"/>
</dbReference>
<dbReference type="AlphaFoldDB" id="A0A251RCG2"/>
<keyword evidence="5 8" id="KW-1133">Transmembrane helix</keyword>
<dbReference type="eggNOG" id="ENOG502S0J2">
    <property type="taxonomic scope" value="Eukaryota"/>
</dbReference>
<feature type="transmembrane region" description="Helical" evidence="8">
    <location>
        <begin position="64"/>
        <end position="97"/>
    </location>
</feature>
<evidence type="ECO:0000313" key="10">
    <source>
        <dbReference type="Proteomes" id="UP000006882"/>
    </source>
</evidence>
<dbReference type="GO" id="GO:0016020">
    <property type="term" value="C:membrane"/>
    <property type="evidence" value="ECO:0007669"/>
    <property type="project" value="UniProtKB-SubCell"/>
</dbReference>
<keyword evidence="10" id="KW-1185">Reference proteome</keyword>
<feature type="transmembrane region" description="Helical" evidence="8">
    <location>
        <begin position="26"/>
        <end position="52"/>
    </location>
</feature>
<evidence type="ECO:0000256" key="1">
    <source>
        <dbReference type="ARBA" id="ARBA00002582"/>
    </source>
</evidence>
<sequence>MANQSKEITQNLYGRSAPPSHQTVKLLTAAIVGATLLFLSGLTLTGTVIALIMATPVLVLFSPILVPAGIVMLLIAAGFVFSGGCGMAAMTVMAWLYNYVSNYAAAKQRANAYRQFVMLDI</sequence>
<proteinExistence type="inferred from homology"/>
<dbReference type="Pfam" id="PF01277">
    <property type="entry name" value="Oleosin"/>
    <property type="match status" value="1"/>
</dbReference>
<dbReference type="PANTHER" id="PTHR33203:SF24">
    <property type="entry name" value="OLEOSIN"/>
    <property type="match status" value="1"/>
</dbReference>
<dbReference type="GO" id="GO:0012511">
    <property type="term" value="C:monolayer-surrounded lipid storage body"/>
    <property type="evidence" value="ECO:0007669"/>
    <property type="project" value="InterPro"/>
</dbReference>
<evidence type="ECO:0000256" key="8">
    <source>
        <dbReference type="SAM" id="Phobius"/>
    </source>
</evidence>
<comment type="function">
    <text evidence="1">May have a structural role to stabilize the lipid body during desiccation of the seed by preventing coalescence of the oil. Probably interacts with both lipid and phospholipid moieties of lipid bodies. May also provide recognition signals for specific lipase anchorage in lipolysis during seedling growth.</text>
</comment>
<dbReference type="PROSITE" id="PS00811">
    <property type="entry name" value="OLEOSINS"/>
    <property type="match status" value="1"/>
</dbReference>
<keyword evidence="4 8" id="KW-0812">Transmembrane</keyword>